<organism evidence="9 10">
    <name type="scientific">Vitreoscilla stercoraria</name>
    <dbReference type="NCBI Taxonomy" id="61"/>
    <lineage>
        <taxon>Bacteria</taxon>
        <taxon>Pseudomonadati</taxon>
        <taxon>Pseudomonadota</taxon>
        <taxon>Betaproteobacteria</taxon>
        <taxon>Neisseriales</taxon>
        <taxon>Neisseriaceae</taxon>
        <taxon>Vitreoscilla</taxon>
    </lineage>
</organism>
<sequence length="168" mass="19375">MTAYSSSNPYKVSGRFITTTFVAAIMFDLIAWPREYFFWLPEACLLVLIYWVLHRPESINIGIAFCIGLVMDLSLSSPLGQHAISYSIIAFLASQQHRQLLLYHYGFQAIAVGGFFLLHAGIMILVRLFYDQIFYGWLYFTPAITVAILWPLLNTLMVGIMHWRQNKR</sequence>
<dbReference type="PIRSF" id="PIRSF018472">
    <property type="entry name" value="MreD_proteobac"/>
    <property type="match status" value="1"/>
</dbReference>
<dbReference type="PANTHER" id="PTHR37484:SF1">
    <property type="entry name" value="ROD SHAPE-DETERMINING PROTEIN MRED"/>
    <property type="match status" value="1"/>
</dbReference>
<feature type="transmembrane region" description="Helical" evidence="8">
    <location>
        <begin position="100"/>
        <end position="130"/>
    </location>
</feature>
<keyword evidence="6 8" id="KW-1133">Transmembrane helix</keyword>
<gene>
    <name evidence="9" type="primary">mreD</name>
    <name evidence="9" type="ORF">LVJ81_08695</name>
</gene>
<keyword evidence="5" id="KW-0133">Cell shape</keyword>
<dbReference type="RefSeq" id="WP_051083023.1">
    <property type="nucleotide sequence ID" value="NZ_CP091512.1"/>
</dbReference>
<feature type="transmembrane region" description="Helical" evidence="8">
    <location>
        <begin position="36"/>
        <end position="53"/>
    </location>
</feature>
<proteinExistence type="inferred from homology"/>
<evidence type="ECO:0000313" key="10">
    <source>
        <dbReference type="Proteomes" id="UP000832034"/>
    </source>
</evidence>
<feature type="transmembrane region" description="Helical" evidence="8">
    <location>
        <begin position="136"/>
        <end position="160"/>
    </location>
</feature>
<name>A0ABY4EAW9_VITST</name>
<feature type="transmembrane region" description="Helical" evidence="8">
    <location>
        <begin position="12"/>
        <end position="31"/>
    </location>
</feature>
<comment type="subcellular location">
    <subcellularLocation>
        <location evidence="1">Cell membrane</location>
        <topology evidence="1">Multi-pass membrane protein</topology>
    </subcellularLocation>
</comment>
<dbReference type="NCBIfam" id="TIGR03426">
    <property type="entry name" value="shape_MreD"/>
    <property type="match status" value="1"/>
</dbReference>
<evidence type="ECO:0000256" key="5">
    <source>
        <dbReference type="ARBA" id="ARBA00022960"/>
    </source>
</evidence>
<reference evidence="9" key="2">
    <citation type="journal article" date="2022" name="Res Sq">
        <title>Evolution of multicellular longitudinally dividing oral cavity symbionts (Neisseriaceae).</title>
        <authorList>
            <person name="Nyongesa S."/>
            <person name="Weber P."/>
            <person name="Bernet E."/>
            <person name="Pullido F."/>
            <person name="Nieckarz M."/>
            <person name="Delaby M."/>
            <person name="Nieves C."/>
            <person name="Viehboeck T."/>
            <person name="Krause N."/>
            <person name="Rivera-Millot A."/>
            <person name="Nakamura A."/>
            <person name="Vischer N."/>
            <person name="VanNieuwenhze M."/>
            <person name="Brun Y."/>
            <person name="Cava F."/>
            <person name="Bulgheresi S."/>
            <person name="Veyrier F."/>
        </authorList>
    </citation>
    <scope>NUCLEOTIDE SEQUENCE</scope>
    <source>
        <strain evidence="9">SAG 1488-6</strain>
    </source>
</reference>
<evidence type="ECO:0000256" key="7">
    <source>
        <dbReference type="ARBA" id="ARBA00023136"/>
    </source>
</evidence>
<reference evidence="9" key="1">
    <citation type="submission" date="2021-12" db="EMBL/GenBank/DDBJ databases">
        <authorList>
            <person name="Veyrier F.J."/>
        </authorList>
    </citation>
    <scope>NUCLEOTIDE SEQUENCE</scope>
    <source>
        <strain evidence="9">SAG 1488-6</strain>
    </source>
</reference>
<dbReference type="InterPro" id="IPR007227">
    <property type="entry name" value="Cell_shape_determining_MreD"/>
</dbReference>
<keyword evidence="3" id="KW-1003">Cell membrane</keyword>
<evidence type="ECO:0000313" key="9">
    <source>
        <dbReference type="EMBL" id="UOO91713.1"/>
    </source>
</evidence>
<evidence type="ECO:0000256" key="4">
    <source>
        <dbReference type="ARBA" id="ARBA00022692"/>
    </source>
</evidence>
<evidence type="ECO:0000256" key="2">
    <source>
        <dbReference type="ARBA" id="ARBA00007776"/>
    </source>
</evidence>
<keyword evidence="7 8" id="KW-0472">Membrane</keyword>
<keyword evidence="4 8" id="KW-0812">Transmembrane</keyword>
<dbReference type="PANTHER" id="PTHR37484">
    <property type="entry name" value="ROD SHAPE-DETERMINING PROTEIN MRED"/>
    <property type="match status" value="1"/>
</dbReference>
<accession>A0ABY4EAW9</accession>
<evidence type="ECO:0000256" key="6">
    <source>
        <dbReference type="ARBA" id="ARBA00022989"/>
    </source>
</evidence>
<comment type="similarity">
    <text evidence="2">Belongs to the MreD family.</text>
</comment>
<dbReference type="Proteomes" id="UP000832034">
    <property type="component" value="Chromosome"/>
</dbReference>
<keyword evidence="10" id="KW-1185">Reference proteome</keyword>
<dbReference type="Pfam" id="PF04093">
    <property type="entry name" value="MreD"/>
    <property type="match status" value="1"/>
</dbReference>
<evidence type="ECO:0000256" key="3">
    <source>
        <dbReference type="ARBA" id="ARBA00022475"/>
    </source>
</evidence>
<evidence type="ECO:0000256" key="8">
    <source>
        <dbReference type="SAM" id="Phobius"/>
    </source>
</evidence>
<dbReference type="EMBL" id="CP091512">
    <property type="protein sequence ID" value="UOO91713.1"/>
    <property type="molecule type" value="Genomic_DNA"/>
</dbReference>
<evidence type="ECO:0000256" key="1">
    <source>
        <dbReference type="ARBA" id="ARBA00004651"/>
    </source>
</evidence>
<protein>
    <submittedName>
        <fullName evidence="9">Rod shape-determining protein MreD</fullName>
    </submittedName>
</protein>
<dbReference type="InterPro" id="IPR026034">
    <property type="entry name" value="MreD_proteobac"/>
</dbReference>